<feature type="short sequence motif" description="GXSXG" evidence="6">
    <location>
        <begin position="141"/>
        <end position="145"/>
    </location>
</feature>
<dbReference type="CDD" id="cd07214">
    <property type="entry name" value="Pat17_isozyme_like"/>
    <property type="match status" value="1"/>
</dbReference>
<evidence type="ECO:0000256" key="6">
    <source>
        <dbReference type="PROSITE-ProRule" id="PRU01161"/>
    </source>
</evidence>
<dbReference type="EC" id="3.1.1.-" evidence="7"/>
<dbReference type="GO" id="GO:0047372">
    <property type="term" value="F:monoacylglycerol lipase activity"/>
    <property type="evidence" value="ECO:0007669"/>
    <property type="project" value="TreeGrafter"/>
</dbReference>
<evidence type="ECO:0000256" key="2">
    <source>
        <dbReference type="ARBA" id="ARBA00022801"/>
    </source>
</evidence>
<evidence type="ECO:0000313" key="10">
    <source>
        <dbReference type="Proteomes" id="UP000325577"/>
    </source>
</evidence>
<dbReference type="Pfam" id="PF01734">
    <property type="entry name" value="Patatin"/>
    <property type="match status" value="1"/>
</dbReference>
<dbReference type="PANTHER" id="PTHR32176">
    <property type="entry name" value="XYLOSE ISOMERASE"/>
    <property type="match status" value="1"/>
</dbReference>
<dbReference type="OrthoDB" id="1658288at2759"/>
<keyword evidence="3" id="KW-0611">Plant defense</keyword>
<dbReference type="Gene3D" id="3.40.1090.10">
    <property type="entry name" value="Cytosolic phospholipase A2 catalytic domain"/>
    <property type="match status" value="1"/>
</dbReference>
<accession>A0A5J5APQ6</accession>
<comment type="domain">
    <text evidence="7">The nitrogen atoms of the two glycine residues in the GGXR motif define the oxyanion hole, and stabilize the oxyanion that forms during the nucleophilic attack by the catalytic serine during substrate cleavage.</text>
</comment>
<evidence type="ECO:0000256" key="3">
    <source>
        <dbReference type="ARBA" id="ARBA00022821"/>
    </source>
</evidence>
<evidence type="ECO:0000256" key="1">
    <source>
        <dbReference type="ARBA" id="ARBA00010240"/>
    </source>
</evidence>
<keyword evidence="4 6" id="KW-0442">Lipid degradation</keyword>
<evidence type="ECO:0000313" key="9">
    <source>
        <dbReference type="EMBL" id="KAA8531726.1"/>
    </source>
</evidence>
<keyword evidence="10" id="KW-1185">Reference proteome</keyword>
<evidence type="ECO:0000259" key="8">
    <source>
        <dbReference type="PROSITE" id="PS51635"/>
    </source>
</evidence>
<dbReference type="FunFam" id="3.40.1090.10:FF:000005">
    <property type="entry name" value="Patatin"/>
    <property type="match status" value="1"/>
</dbReference>
<comment type="similarity">
    <text evidence="1 7">Belongs to the patatin family.</text>
</comment>
<dbReference type="InterPro" id="IPR002641">
    <property type="entry name" value="PNPLA_dom"/>
</dbReference>
<dbReference type="EMBL" id="CM018043">
    <property type="protein sequence ID" value="KAA8531726.1"/>
    <property type="molecule type" value="Genomic_DNA"/>
</dbReference>
<protein>
    <recommendedName>
        <fullName evidence="7">Patatin</fullName>
        <ecNumber evidence="7">3.1.1.-</ecNumber>
    </recommendedName>
</protein>
<evidence type="ECO:0000256" key="7">
    <source>
        <dbReference type="RuleBase" id="RU361262"/>
    </source>
</evidence>
<sequence>MATADFCRLNVLLSSNTPPHHPHTGNFNFSPFPRSRSHPLNKFCISSLSKHNVSSRPRRPSFCVFCQTTDMQSKNISDLEFAATAGQDRLLKRKMVTVLSIDGGGVRGIIPATILAFVESKLQEIDGLESRIVDYFDVIAGTSTGGLVTSMLTAPNENKRPIYAAKDIVNFYIEHCPKIFPQKKGLLGLITSLFRRVVRPKYDGKYLKSLVQKILGEITLDQTLTNIVIPAFDIKLLQPTIFSTTEAKVDALKNARLSDICLSTSAAPTYLPAHYFETEDARKTIRRFNLVDGGVAANNPTQLAISHISREILLKTDYHHINPLDGNSLLVLSLGTGAAKPKPNQEYSAAAVNKWGLLRWIYNKGDTPIIDAFTQASSDVVDIHTSTLFQALHAENNYLRIQDDTLMDDEASLDVATMKNLRKLEQIGKELLKKPLSMVNLETGKFEELQGMGTNEEALTRFAKLLSDERKWRQTKVSAV</sequence>
<feature type="active site" description="Proton acceptor" evidence="6">
    <location>
        <position position="292"/>
    </location>
</feature>
<reference evidence="9 10" key="1">
    <citation type="submission" date="2019-09" db="EMBL/GenBank/DDBJ databases">
        <title>A chromosome-level genome assembly of the Chinese tupelo Nyssa sinensis.</title>
        <authorList>
            <person name="Yang X."/>
            <person name="Kang M."/>
            <person name="Yang Y."/>
            <person name="Xiong H."/>
            <person name="Wang M."/>
            <person name="Zhang Z."/>
            <person name="Wang Z."/>
            <person name="Wu H."/>
            <person name="Ma T."/>
            <person name="Liu J."/>
            <person name="Xi Z."/>
        </authorList>
    </citation>
    <scope>NUCLEOTIDE SEQUENCE [LARGE SCALE GENOMIC DNA]</scope>
    <source>
        <strain evidence="9">J267</strain>
        <tissue evidence="9">Leaf</tissue>
    </source>
</reference>
<dbReference type="GO" id="GO:0004620">
    <property type="term" value="F:phospholipase activity"/>
    <property type="evidence" value="ECO:0007669"/>
    <property type="project" value="TreeGrafter"/>
</dbReference>
<keyword evidence="2 6" id="KW-0378">Hydrolase</keyword>
<organism evidence="9 10">
    <name type="scientific">Nyssa sinensis</name>
    <dbReference type="NCBI Taxonomy" id="561372"/>
    <lineage>
        <taxon>Eukaryota</taxon>
        <taxon>Viridiplantae</taxon>
        <taxon>Streptophyta</taxon>
        <taxon>Embryophyta</taxon>
        <taxon>Tracheophyta</taxon>
        <taxon>Spermatophyta</taxon>
        <taxon>Magnoliopsida</taxon>
        <taxon>eudicotyledons</taxon>
        <taxon>Gunneridae</taxon>
        <taxon>Pentapetalae</taxon>
        <taxon>asterids</taxon>
        <taxon>Cornales</taxon>
        <taxon>Nyssaceae</taxon>
        <taxon>Nyssa</taxon>
    </lineage>
</organism>
<feature type="short sequence motif" description="GXGXXG" evidence="6">
    <location>
        <begin position="103"/>
        <end position="108"/>
    </location>
</feature>
<dbReference type="Proteomes" id="UP000325577">
    <property type="component" value="Linkage Group LG2"/>
</dbReference>
<dbReference type="InterPro" id="IPR016035">
    <property type="entry name" value="Acyl_Trfase/lysoPLipase"/>
</dbReference>
<dbReference type="GO" id="GO:0016042">
    <property type="term" value="P:lipid catabolic process"/>
    <property type="evidence" value="ECO:0007669"/>
    <property type="project" value="UniProtKB-UniRule"/>
</dbReference>
<gene>
    <name evidence="9" type="ORF">F0562_006557</name>
</gene>
<feature type="short sequence motif" description="DGA/G" evidence="6">
    <location>
        <begin position="292"/>
        <end position="294"/>
    </location>
</feature>
<dbReference type="PANTHER" id="PTHR32176:SF99">
    <property type="entry name" value="PATATIN"/>
    <property type="match status" value="1"/>
</dbReference>
<dbReference type="SUPFAM" id="SSF52151">
    <property type="entry name" value="FabD/lysophospholipase-like"/>
    <property type="match status" value="1"/>
</dbReference>
<feature type="domain" description="PNPLA" evidence="8">
    <location>
        <begin position="99"/>
        <end position="305"/>
    </location>
</feature>
<name>A0A5J5APQ6_9ASTE</name>
<comment type="function">
    <text evidence="7">Lipolytic acyl hydrolase (LAH).</text>
</comment>
<keyword evidence="5 6" id="KW-0443">Lipid metabolism</keyword>
<dbReference type="PROSITE" id="PS51635">
    <property type="entry name" value="PNPLA"/>
    <property type="match status" value="1"/>
</dbReference>
<dbReference type="GO" id="GO:0006952">
    <property type="term" value="P:defense response"/>
    <property type="evidence" value="ECO:0007669"/>
    <property type="project" value="UniProtKB-KW"/>
</dbReference>
<evidence type="ECO:0000256" key="4">
    <source>
        <dbReference type="ARBA" id="ARBA00022963"/>
    </source>
</evidence>
<evidence type="ECO:0000256" key="5">
    <source>
        <dbReference type="ARBA" id="ARBA00023098"/>
    </source>
</evidence>
<feature type="active site" description="Nucleophile" evidence="6">
    <location>
        <position position="143"/>
    </location>
</feature>
<dbReference type="AlphaFoldDB" id="A0A5J5APQ6"/>
<proteinExistence type="inferred from homology"/>